<proteinExistence type="predicted"/>
<protein>
    <submittedName>
        <fullName evidence="3">Predicted neuraminidase (Sialidase)</fullName>
    </submittedName>
</protein>
<dbReference type="InterPro" id="IPR036278">
    <property type="entry name" value="Sialidase_sf"/>
</dbReference>
<dbReference type="InterPro" id="IPR011040">
    <property type="entry name" value="Sialidase"/>
</dbReference>
<organism evidence="3 4">
    <name type="scientific">Pedobacter insulae</name>
    <dbReference type="NCBI Taxonomy" id="414048"/>
    <lineage>
        <taxon>Bacteria</taxon>
        <taxon>Pseudomonadati</taxon>
        <taxon>Bacteroidota</taxon>
        <taxon>Sphingobacteriia</taxon>
        <taxon>Sphingobacteriales</taxon>
        <taxon>Sphingobacteriaceae</taxon>
        <taxon>Pedobacter</taxon>
    </lineage>
</organism>
<accession>A0A1I2YFU8</accession>
<dbReference type="CDD" id="cd15482">
    <property type="entry name" value="Sialidase_non-viral"/>
    <property type="match status" value="1"/>
</dbReference>
<feature type="signal peptide" evidence="1">
    <location>
        <begin position="1"/>
        <end position="31"/>
    </location>
</feature>
<dbReference type="PANTHER" id="PTHR43752:SF2">
    <property type="entry name" value="BNR_ASP-BOX REPEAT FAMILY PROTEIN"/>
    <property type="match status" value="1"/>
</dbReference>
<gene>
    <name evidence="3" type="ORF">SAMN04489864_10770</name>
</gene>
<dbReference type="STRING" id="414048.SAMN04489864_10770"/>
<dbReference type="PANTHER" id="PTHR43752">
    <property type="entry name" value="BNR/ASP-BOX REPEAT FAMILY PROTEIN"/>
    <property type="match status" value="1"/>
</dbReference>
<evidence type="ECO:0000313" key="4">
    <source>
        <dbReference type="Proteomes" id="UP000199666"/>
    </source>
</evidence>
<sequence length="387" mass="42930">MKRLRKRNNNQMKRIAIILICGAVFSLNVNAQLAKWQSGIVKEEFLYEKAPFPSCHSATLVETPTGLVAAYFGGTKERNPDVEIYISRWVDGKWLAPVSAADGVQKDGTRLPTWNPVLYQVPQGELLLFYKIGPKPSEWWGMMKTSKDGGKTWSEALKMPDGYIGPVKNKPTLLSNGNLFAASSKEGNGWKIHFEVTNDNGKTWRTIGPIAGNGINAIQPSILQHGNGKLQILARSQSRAIAESWSTDNGETWSPLAKTSLPNNNSGTDALTMKNGKHVLVYNHVLPPGELAKGPRTPLNVSISKDGKKWFAALILEDSPISQYSYPAVMQTADGMLHFIYTWRREKIKHVVVDPSKLKLKKIKNGVWPGKKGYEAPILTETKNEEP</sequence>
<dbReference type="EMBL" id="FOPP01000007">
    <property type="protein sequence ID" value="SFH24533.1"/>
    <property type="molecule type" value="Genomic_DNA"/>
</dbReference>
<feature type="domain" description="Sialidase" evidence="2">
    <location>
        <begin position="67"/>
        <end position="338"/>
    </location>
</feature>
<dbReference type="Proteomes" id="UP000199666">
    <property type="component" value="Unassembled WGS sequence"/>
</dbReference>
<reference evidence="3 4" key="1">
    <citation type="submission" date="2016-10" db="EMBL/GenBank/DDBJ databases">
        <authorList>
            <person name="de Groot N.N."/>
        </authorList>
    </citation>
    <scope>NUCLEOTIDE SEQUENCE [LARGE SCALE GENOMIC DNA]</scope>
    <source>
        <strain evidence="3 4">DSM 18684</strain>
    </source>
</reference>
<dbReference type="SUPFAM" id="SSF50939">
    <property type="entry name" value="Sialidases"/>
    <property type="match status" value="1"/>
</dbReference>
<evidence type="ECO:0000313" key="3">
    <source>
        <dbReference type="EMBL" id="SFH24533.1"/>
    </source>
</evidence>
<keyword evidence="4" id="KW-1185">Reference proteome</keyword>
<dbReference type="Pfam" id="PF13088">
    <property type="entry name" value="BNR_2"/>
    <property type="match status" value="1"/>
</dbReference>
<evidence type="ECO:0000259" key="2">
    <source>
        <dbReference type="Pfam" id="PF13088"/>
    </source>
</evidence>
<keyword evidence="1" id="KW-0732">Signal</keyword>
<dbReference type="AlphaFoldDB" id="A0A1I2YFU8"/>
<name>A0A1I2YFU8_9SPHI</name>
<dbReference type="Gene3D" id="2.120.10.10">
    <property type="match status" value="1"/>
</dbReference>
<feature type="chain" id="PRO_5011681533" evidence="1">
    <location>
        <begin position="32"/>
        <end position="387"/>
    </location>
</feature>
<evidence type="ECO:0000256" key="1">
    <source>
        <dbReference type="SAM" id="SignalP"/>
    </source>
</evidence>